<dbReference type="Proteomes" id="UP000306324">
    <property type="component" value="Unassembled WGS sequence"/>
</dbReference>
<reference evidence="1 2" key="1">
    <citation type="submission" date="2019-04" db="EMBL/GenBank/DDBJ databases">
        <title>A novel phosphate-accumulating bacterium identified in bioreactor for phosphate removal from wastewater.</title>
        <authorList>
            <person name="Kotlyarov R.Y."/>
            <person name="Beletsky A.V."/>
            <person name="Kallistova A.Y."/>
            <person name="Dorofeev A.G."/>
            <person name="Nikolaev Y.Y."/>
            <person name="Pimenov N.V."/>
            <person name="Ravin N.V."/>
            <person name="Mardanov A.V."/>
        </authorList>
    </citation>
    <scope>NUCLEOTIDE SEQUENCE [LARGE SCALE GENOMIC DNA]</scope>
    <source>
        <strain evidence="1 2">Bin19</strain>
    </source>
</reference>
<gene>
    <name evidence="1" type="ORF">ACCUM_1316</name>
</gene>
<evidence type="ECO:0000313" key="1">
    <source>
        <dbReference type="EMBL" id="TMQ74415.1"/>
    </source>
</evidence>
<dbReference type="AlphaFoldDB" id="A0A5S4EGR2"/>
<accession>A0A5S4EGR2</accession>
<keyword evidence="2" id="KW-1185">Reference proteome</keyword>
<evidence type="ECO:0000313" key="2">
    <source>
        <dbReference type="Proteomes" id="UP000306324"/>
    </source>
</evidence>
<protein>
    <submittedName>
        <fullName evidence="1">Uncharacterized protein</fullName>
    </submittedName>
</protein>
<organism evidence="1 2">
    <name type="scientific">Candidatus Accumulibacter phosphatis</name>
    <dbReference type="NCBI Taxonomy" id="327160"/>
    <lineage>
        <taxon>Bacteria</taxon>
        <taxon>Pseudomonadati</taxon>
        <taxon>Pseudomonadota</taxon>
        <taxon>Betaproteobacteria</taxon>
        <taxon>Candidatus Accumulibacter</taxon>
    </lineage>
</organism>
<sequence length="39" mass="4062">MPTPLGVPFAAAFPRLTASFLNAGVKAGFTFFIARSSSD</sequence>
<proteinExistence type="predicted"/>
<dbReference type="EMBL" id="SWAD01000221">
    <property type="protein sequence ID" value="TMQ74415.1"/>
    <property type="molecule type" value="Genomic_DNA"/>
</dbReference>
<name>A0A5S4EGR2_9PROT</name>
<comment type="caution">
    <text evidence="1">The sequence shown here is derived from an EMBL/GenBank/DDBJ whole genome shotgun (WGS) entry which is preliminary data.</text>
</comment>